<evidence type="ECO:0000256" key="5">
    <source>
        <dbReference type="ARBA" id="ARBA00022692"/>
    </source>
</evidence>
<feature type="chain" id="PRO_5022679499" evidence="13">
    <location>
        <begin position="31"/>
        <end position="740"/>
    </location>
</feature>
<keyword evidence="8 12" id="KW-0798">TonB box</keyword>
<dbReference type="InterPro" id="IPR039426">
    <property type="entry name" value="TonB-dep_rcpt-like"/>
</dbReference>
<feature type="domain" description="TonB-dependent receptor plug" evidence="15">
    <location>
        <begin position="50"/>
        <end position="159"/>
    </location>
</feature>
<sequence length="740" mass="81205">MNYLPPFRPRHSFSLMAAALLALPSTQALAQMSGALEEVVVTAQKREESIQDVPISMAAFTGDMVERVGGTDITTINGIAPNIILQTEGLIPNVPMFSIRGMNHSDPDPNSDPKTSMIIDGVYVPFVAGTMLDMFDIDRIEVIRGPQGTLFGKNNLAGTINVTTARPTGEFGGKVSATAGENGLQQYRFQVNTNQFANDMLSAKLAAAYRDYDGFVKNITTGTTLMAQEVKSLRGALKFEPTENFDVTLIADYTDDEVLGPGGHSVAVDEIQGDVYKAALNFDPETQTETTGTTIEANWHLDAGRITAVLGNRNLDYFNRGDFDGTNNPGIIPVQALDVKRDFSGDTQSAELRWDSTIGNDFHYVVGLYYSQDEWQQINDVGVFKIPAVIGSLGANSQDSKSAALFAQADYTFLDDWTLTVGGRYTRDEKNYTLESDSLTNGVVTGSFLAEKSDDWSNFSPRAALEYQMSDDILLYGSISQGYKGGGYNSRATLPELVGPYDEETVTAYELGIKSDWWDQRLRVNGAIFLNQYEDLQQGVQRPGSIRAESITTNVAEADIAGVELELLVLPVDNLQLGFNVGYLDAEYQDFCDDTDGASAYMPSNCGGFELEFAPGQWLIAEDQTHLPLSNAPELSASLLVDYDLVLDFGVVSFHGDVRYTDRYNTWGRSLDEAFYRDEVALVNANVSFQDSDERYQLTVYGKNLTDEEVISGAVATGANPITQFYQPPRELGVEFILNF</sequence>
<comment type="caution">
    <text evidence="16">The sequence shown here is derived from an EMBL/GenBank/DDBJ whole genome shotgun (WGS) entry which is preliminary data.</text>
</comment>
<dbReference type="PROSITE" id="PS52016">
    <property type="entry name" value="TONB_DEPENDENT_REC_3"/>
    <property type="match status" value="1"/>
</dbReference>
<gene>
    <name evidence="16" type="ORF">FV139_19625</name>
</gene>
<keyword evidence="17" id="KW-1185">Reference proteome</keyword>
<reference evidence="16 17" key="1">
    <citation type="submission" date="2019-08" db="EMBL/GenBank/DDBJ databases">
        <title>Parahaliea maris sp. nov., isolated from the surface seawater.</title>
        <authorList>
            <person name="Liu Y."/>
        </authorList>
    </citation>
    <scope>NUCLEOTIDE SEQUENCE [LARGE SCALE GENOMIC DNA]</scope>
    <source>
        <strain evidence="16 17">HSLHS9</strain>
    </source>
</reference>
<evidence type="ECO:0000256" key="4">
    <source>
        <dbReference type="ARBA" id="ARBA00022496"/>
    </source>
</evidence>
<dbReference type="RefSeq" id="WP_148070193.1">
    <property type="nucleotide sequence ID" value="NZ_VRZA01000010.1"/>
</dbReference>
<evidence type="ECO:0000256" key="6">
    <source>
        <dbReference type="ARBA" id="ARBA00023004"/>
    </source>
</evidence>
<dbReference type="Pfam" id="PF07715">
    <property type="entry name" value="Plug"/>
    <property type="match status" value="1"/>
</dbReference>
<evidence type="ECO:0000313" key="17">
    <source>
        <dbReference type="Proteomes" id="UP000321039"/>
    </source>
</evidence>
<keyword evidence="5 11" id="KW-0812">Transmembrane</keyword>
<dbReference type="Gene3D" id="2.40.170.20">
    <property type="entry name" value="TonB-dependent receptor, beta-barrel domain"/>
    <property type="match status" value="1"/>
</dbReference>
<comment type="subcellular location">
    <subcellularLocation>
        <location evidence="1 11">Cell outer membrane</location>
        <topology evidence="1 11">Multi-pass membrane protein</topology>
    </subcellularLocation>
</comment>
<dbReference type="AlphaFoldDB" id="A0A5C8ZQ85"/>
<dbReference type="PANTHER" id="PTHR32552">
    <property type="entry name" value="FERRICHROME IRON RECEPTOR-RELATED"/>
    <property type="match status" value="1"/>
</dbReference>
<dbReference type="InterPro" id="IPR036942">
    <property type="entry name" value="Beta-barrel_TonB_sf"/>
</dbReference>
<evidence type="ECO:0000259" key="14">
    <source>
        <dbReference type="Pfam" id="PF00593"/>
    </source>
</evidence>
<feature type="signal peptide" evidence="13">
    <location>
        <begin position="1"/>
        <end position="30"/>
    </location>
</feature>
<keyword evidence="6" id="KW-0408">Iron</keyword>
<evidence type="ECO:0000256" key="9">
    <source>
        <dbReference type="ARBA" id="ARBA00023136"/>
    </source>
</evidence>
<proteinExistence type="inferred from homology"/>
<keyword evidence="16" id="KW-0675">Receptor</keyword>
<organism evidence="16 17">
    <name type="scientific">Parahaliea maris</name>
    <dbReference type="NCBI Taxonomy" id="2716870"/>
    <lineage>
        <taxon>Bacteria</taxon>
        <taxon>Pseudomonadati</taxon>
        <taxon>Pseudomonadota</taxon>
        <taxon>Gammaproteobacteria</taxon>
        <taxon>Cellvibrionales</taxon>
        <taxon>Halieaceae</taxon>
        <taxon>Parahaliea</taxon>
    </lineage>
</organism>
<protein>
    <submittedName>
        <fullName evidence="16">TonB-dependent receptor plug domain-containing protein</fullName>
    </submittedName>
</protein>
<keyword evidence="9 11" id="KW-0472">Membrane</keyword>
<dbReference type="CDD" id="cd01347">
    <property type="entry name" value="ligand_gated_channel"/>
    <property type="match status" value="1"/>
</dbReference>
<dbReference type="Proteomes" id="UP000321039">
    <property type="component" value="Unassembled WGS sequence"/>
</dbReference>
<evidence type="ECO:0000259" key="15">
    <source>
        <dbReference type="Pfam" id="PF07715"/>
    </source>
</evidence>
<dbReference type="PANTHER" id="PTHR32552:SF81">
    <property type="entry name" value="TONB-DEPENDENT OUTER MEMBRANE RECEPTOR"/>
    <property type="match status" value="1"/>
</dbReference>
<evidence type="ECO:0000256" key="7">
    <source>
        <dbReference type="ARBA" id="ARBA00023065"/>
    </source>
</evidence>
<feature type="domain" description="TonB-dependent receptor-like beta-barrel" evidence="14">
    <location>
        <begin position="281"/>
        <end position="705"/>
    </location>
</feature>
<evidence type="ECO:0000256" key="13">
    <source>
        <dbReference type="SAM" id="SignalP"/>
    </source>
</evidence>
<evidence type="ECO:0000256" key="12">
    <source>
        <dbReference type="RuleBase" id="RU003357"/>
    </source>
</evidence>
<keyword evidence="3 11" id="KW-1134">Transmembrane beta strand</keyword>
<dbReference type="InterPro" id="IPR012910">
    <property type="entry name" value="Plug_dom"/>
</dbReference>
<dbReference type="GO" id="GO:0009279">
    <property type="term" value="C:cell outer membrane"/>
    <property type="evidence" value="ECO:0007669"/>
    <property type="project" value="UniProtKB-SubCell"/>
</dbReference>
<evidence type="ECO:0000256" key="8">
    <source>
        <dbReference type="ARBA" id="ARBA00023077"/>
    </source>
</evidence>
<evidence type="ECO:0000256" key="11">
    <source>
        <dbReference type="PROSITE-ProRule" id="PRU01360"/>
    </source>
</evidence>
<evidence type="ECO:0000256" key="10">
    <source>
        <dbReference type="ARBA" id="ARBA00023237"/>
    </source>
</evidence>
<dbReference type="GO" id="GO:0006826">
    <property type="term" value="P:iron ion transport"/>
    <property type="evidence" value="ECO:0007669"/>
    <property type="project" value="UniProtKB-KW"/>
</dbReference>
<name>A0A5C8ZQ85_9GAMM</name>
<keyword evidence="2 11" id="KW-0813">Transport</keyword>
<evidence type="ECO:0000256" key="1">
    <source>
        <dbReference type="ARBA" id="ARBA00004571"/>
    </source>
</evidence>
<keyword evidence="13" id="KW-0732">Signal</keyword>
<keyword evidence="7" id="KW-0406">Ion transport</keyword>
<dbReference type="Pfam" id="PF00593">
    <property type="entry name" value="TonB_dep_Rec_b-barrel"/>
    <property type="match status" value="1"/>
</dbReference>
<comment type="similarity">
    <text evidence="11 12">Belongs to the TonB-dependent receptor family.</text>
</comment>
<evidence type="ECO:0000256" key="2">
    <source>
        <dbReference type="ARBA" id="ARBA00022448"/>
    </source>
</evidence>
<evidence type="ECO:0000313" key="16">
    <source>
        <dbReference type="EMBL" id="TXS89501.1"/>
    </source>
</evidence>
<accession>A0A5C8ZQ85</accession>
<dbReference type="InterPro" id="IPR000531">
    <property type="entry name" value="Beta-barrel_TonB"/>
</dbReference>
<dbReference type="SUPFAM" id="SSF56935">
    <property type="entry name" value="Porins"/>
    <property type="match status" value="1"/>
</dbReference>
<evidence type="ECO:0000256" key="3">
    <source>
        <dbReference type="ARBA" id="ARBA00022452"/>
    </source>
</evidence>
<keyword evidence="10 11" id="KW-0998">Cell outer membrane</keyword>
<dbReference type="EMBL" id="VRZA01000010">
    <property type="protein sequence ID" value="TXS89501.1"/>
    <property type="molecule type" value="Genomic_DNA"/>
</dbReference>
<keyword evidence="4" id="KW-0410">Iron transport</keyword>